<dbReference type="STRING" id="2518989.IMCC3088_719"/>
<dbReference type="GO" id="GO:0006355">
    <property type="term" value="P:regulation of DNA-templated transcription"/>
    <property type="evidence" value="ECO:0007669"/>
    <property type="project" value="UniProtKB-UniRule"/>
</dbReference>
<evidence type="ECO:0000313" key="4">
    <source>
        <dbReference type="Proteomes" id="UP000005615"/>
    </source>
</evidence>
<dbReference type="PIRSF" id="PIRSF028103">
    <property type="entry name" value="GcvR"/>
    <property type="match status" value="1"/>
</dbReference>
<evidence type="ECO:0000256" key="1">
    <source>
        <dbReference type="PIRNR" id="PIRNR028103"/>
    </source>
</evidence>
<dbReference type="PANTHER" id="PTHR34875">
    <property type="entry name" value="UPF0237 PROTEIN MJ1558"/>
    <property type="match status" value="1"/>
</dbReference>
<comment type="caution">
    <text evidence="3">The sequence shown here is derived from an EMBL/GenBank/DDBJ whole genome shotgun (WGS) entry which is preliminary data.</text>
</comment>
<dbReference type="PANTHER" id="PTHR34875:SF6">
    <property type="entry name" value="UPF0237 PROTEIN MJ1558"/>
    <property type="match status" value="1"/>
</dbReference>
<sequence>MTKPFILSIIGDDKPGLVDAIASSVAANGGNWQTSQLTHLAGKFAGIVLISLPTEQADALAEQLKALSSTGLSVRVSPAESSGVPSTKASLSVIGPDRPGIVREISQAFSRRDINVLKLNSDIVPAPMTNEPLFQASIAISFSPEQDRLELEAALDLIAEDMTVDIDIDYCED</sequence>
<dbReference type="OrthoDB" id="12860at2"/>
<organism evidence="3 4">
    <name type="scientific">Aequoribacter fuscus</name>
    <dbReference type="NCBI Taxonomy" id="2518989"/>
    <lineage>
        <taxon>Bacteria</taxon>
        <taxon>Pseudomonadati</taxon>
        <taxon>Pseudomonadota</taxon>
        <taxon>Gammaproteobacteria</taxon>
        <taxon>Cellvibrionales</taxon>
        <taxon>Halieaceae</taxon>
        <taxon>Aequoribacter</taxon>
    </lineage>
</organism>
<protein>
    <recommendedName>
        <fullName evidence="1">Glycine cleavage system transcriptional repressor</fullName>
    </recommendedName>
</protein>
<keyword evidence="1" id="KW-0678">Repressor</keyword>
<dbReference type="SUPFAM" id="SSF55021">
    <property type="entry name" value="ACT-like"/>
    <property type="match status" value="2"/>
</dbReference>
<dbReference type="PROSITE" id="PS51671">
    <property type="entry name" value="ACT"/>
    <property type="match status" value="1"/>
</dbReference>
<dbReference type="AlphaFoldDB" id="F3L654"/>
<feature type="domain" description="ACT" evidence="2">
    <location>
        <begin position="90"/>
        <end position="169"/>
    </location>
</feature>
<keyword evidence="1" id="KW-0963">Cytoplasm</keyword>
<dbReference type="Pfam" id="PF01842">
    <property type="entry name" value="ACT"/>
    <property type="match status" value="1"/>
</dbReference>
<name>F3L654_9GAMM</name>
<dbReference type="InterPro" id="IPR045865">
    <property type="entry name" value="ACT-like_dom_sf"/>
</dbReference>
<dbReference type="InterPro" id="IPR016867">
    <property type="entry name" value="GcvR"/>
</dbReference>
<dbReference type="InterPro" id="IPR050990">
    <property type="entry name" value="UPF0237/GcvR_regulator"/>
</dbReference>
<dbReference type="Pfam" id="PF13740">
    <property type="entry name" value="ACT_6"/>
    <property type="match status" value="1"/>
</dbReference>
<dbReference type="RefSeq" id="WP_009577365.1">
    <property type="nucleotide sequence ID" value="NZ_AEIG01000160.1"/>
</dbReference>
<evidence type="ECO:0000259" key="2">
    <source>
        <dbReference type="PROSITE" id="PS51671"/>
    </source>
</evidence>
<dbReference type="CDD" id="cd04869">
    <property type="entry name" value="ACT_GcvR_2"/>
    <property type="match status" value="1"/>
</dbReference>
<accession>F3L654</accession>
<comment type="subcellular location">
    <subcellularLocation>
        <location evidence="1">Cytoplasm</location>
    </subcellularLocation>
</comment>
<dbReference type="GO" id="GO:0005737">
    <property type="term" value="C:cytoplasm"/>
    <property type="evidence" value="ECO:0007669"/>
    <property type="project" value="UniProtKB-SubCell"/>
</dbReference>
<dbReference type="InterPro" id="IPR002912">
    <property type="entry name" value="ACT_dom"/>
</dbReference>
<proteinExistence type="predicted"/>
<dbReference type="Proteomes" id="UP000005615">
    <property type="component" value="Unassembled WGS sequence"/>
</dbReference>
<keyword evidence="4" id="KW-1185">Reference proteome</keyword>
<evidence type="ECO:0000313" key="3">
    <source>
        <dbReference type="EMBL" id="EGG28191.1"/>
    </source>
</evidence>
<reference evidence="3 4" key="1">
    <citation type="journal article" date="2011" name="J. Bacteriol.">
        <title>Genome sequence of strain IMCC3088, a proteorhodopsin-containing marine bacterium belonging to the OM60/NOR5 clade.</title>
        <authorList>
            <person name="Jang Y."/>
            <person name="Oh H.M."/>
            <person name="Kang I."/>
            <person name="Lee K."/>
            <person name="Yang S.J."/>
            <person name="Cho J.C."/>
        </authorList>
    </citation>
    <scope>NUCLEOTIDE SEQUENCE [LARGE SCALE GENOMIC DNA]</scope>
    <source>
        <strain evidence="3 4">IMCC3088</strain>
    </source>
</reference>
<gene>
    <name evidence="3" type="ORF">IMCC3088_719</name>
</gene>
<dbReference type="Gene3D" id="3.30.70.260">
    <property type="match status" value="2"/>
</dbReference>
<dbReference type="EMBL" id="AEIG01000160">
    <property type="protein sequence ID" value="EGG28191.1"/>
    <property type="molecule type" value="Genomic_DNA"/>
</dbReference>
<dbReference type="eggNOG" id="COG2716">
    <property type="taxonomic scope" value="Bacteria"/>
</dbReference>
<keyword evidence="1" id="KW-0804">Transcription</keyword>